<feature type="region of interest" description="Disordered" evidence="1">
    <location>
        <begin position="22"/>
        <end position="47"/>
    </location>
</feature>
<evidence type="ECO:0000313" key="2">
    <source>
        <dbReference type="EMBL" id="QJA98922.1"/>
    </source>
</evidence>
<gene>
    <name evidence="2" type="ORF">MM171A01444_0012</name>
    <name evidence="3" type="ORF">MM171B01226_0004</name>
</gene>
<sequence>MEKDFKFISKIPLSERDRTWNEDSYRRMSEGGKKGGRAGAGIPKDRGLMDSKYDPVLDAFLDSPHKLVKVEMDGHAGYVLTRQLNLRIESRKLEGEIRASTVNEGNYLEKLV</sequence>
<dbReference type="EMBL" id="MT143788">
    <property type="protein sequence ID" value="QJB02496.1"/>
    <property type="molecule type" value="Genomic_DNA"/>
</dbReference>
<proteinExistence type="predicted"/>
<protein>
    <submittedName>
        <fullName evidence="3">Uncharacterized protein</fullName>
    </submittedName>
</protein>
<evidence type="ECO:0000313" key="3">
    <source>
        <dbReference type="EMBL" id="QJB02496.1"/>
    </source>
</evidence>
<dbReference type="EMBL" id="MT143617">
    <property type="protein sequence ID" value="QJA98922.1"/>
    <property type="molecule type" value="Genomic_DNA"/>
</dbReference>
<reference evidence="3" key="1">
    <citation type="submission" date="2020-03" db="EMBL/GenBank/DDBJ databases">
        <title>The deep terrestrial virosphere.</title>
        <authorList>
            <person name="Holmfeldt K."/>
            <person name="Nilsson E."/>
            <person name="Simone D."/>
            <person name="Lopez-Fernandez M."/>
            <person name="Wu X."/>
            <person name="de Brujin I."/>
            <person name="Lundin D."/>
            <person name="Andersson A."/>
            <person name="Bertilsson S."/>
            <person name="Dopson M."/>
        </authorList>
    </citation>
    <scope>NUCLEOTIDE SEQUENCE</scope>
    <source>
        <strain evidence="2">MM171A01444</strain>
        <strain evidence="3">MM171B01226</strain>
    </source>
</reference>
<name>A0A6M3MBC8_9ZZZZ</name>
<organism evidence="3">
    <name type="scientific">viral metagenome</name>
    <dbReference type="NCBI Taxonomy" id="1070528"/>
    <lineage>
        <taxon>unclassified sequences</taxon>
        <taxon>metagenomes</taxon>
        <taxon>organismal metagenomes</taxon>
    </lineage>
</organism>
<evidence type="ECO:0000256" key="1">
    <source>
        <dbReference type="SAM" id="MobiDB-lite"/>
    </source>
</evidence>
<accession>A0A6M3MBC8</accession>
<feature type="compositionally biased region" description="Basic and acidic residues" evidence="1">
    <location>
        <begin position="22"/>
        <end position="33"/>
    </location>
</feature>
<dbReference type="AlphaFoldDB" id="A0A6M3MBC8"/>